<evidence type="ECO:0000313" key="1">
    <source>
        <dbReference type="EMBL" id="MBC2882476.1"/>
    </source>
</evidence>
<gene>
    <name evidence="1" type="ORF">H7R39_04235</name>
</gene>
<accession>A0A842J3U3</accession>
<reference evidence="1 2" key="1">
    <citation type="submission" date="2020-08" db="EMBL/GenBank/DDBJ databases">
        <title>Complete genome and description of Campylobacter massiliensis Marseille-Q3452 sp. nov.</title>
        <authorList>
            <person name="Antezack A."/>
        </authorList>
    </citation>
    <scope>NUCLEOTIDE SEQUENCE [LARGE SCALE GENOMIC DNA]</scope>
    <source>
        <strain evidence="1 2">Marseille-Q3452</strain>
    </source>
</reference>
<dbReference type="Proteomes" id="UP000552683">
    <property type="component" value="Unassembled WGS sequence"/>
</dbReference>
<evidence type="ECO:0000313" key="2">
    <source>
        <dbReference type="Proteomes" id="UP000552683"/>
    </source>
</evidence>
<dbReference type="AlphaFoldDB" id="A0A842J3U3"/>
<proteinExistence type="predicted"/>
<sequence>MTFSRYGSRRVKFEVKFINLAKFDFKFEYKTIRRSIARWIFTSLCS</sequence>
<dbReference type="RefSeq" id="WP_185898091.1">
    <property type="nucleotide sequence ID" value="NZ_JACLZK010000001.1"/>
</dbReference>
<keyword evidence="2" id="KW-1185">Reference proteome</keyword>
<name>A0A842J3U3_9BACT</name>
<protein>
    <submittedName>
        <fullName evidence="1">Uncharacterized protein</fullName>
    </submittedName>
</protein>
<organism evidence="1 2">
    <name type="scientific">Campylobacter massiliensis</name>
    <dbReference type="NCBI Taxonomy" id="2762557"/>
    <lineage>
        <taxon>Bacteria</taxon>
        <taxon>Pseudomonadati</taxon>
        <taxon>Campylobacterota</taxon>
        <taxon>Epsilonproteobacteria</taxon>
        <taxon>Campylobacterales</taxon>
        <taxon>Campylobacteraceae</taxon>
        <taxon>Campylobacter</taxon>
    </lineage>
</organism>
<dbReference type="EMBL" id="JACLZK010000001">
    <property type="protein sequence ID" value="MBC2882476.1"/>
    <property type="molecule type" value="Genomic_DNA"/>
</dbReference>
<comment type="caution">
    <text evidence="1">The sequence shown here is derived from an EMBL/GenBank/DDBJ whole genome shotgun (WGS) entry which is preliminary data.</text>
</comment>